<keyword evidence="3" id="KW-0808">Transferase</keyword>
<evidence type="ECO:0000256" key="5">
    <source>
        <dbReference type="ARBA" id="ARBA00022801"/>
    </source>
</evidence>
<dbReference type="Pfam" id="PF02578">
    <property type="entry name" value="Cu-oxidase_4"/>
    <property type="match status" value="1"/>
</dbReference>
<comment type="catalytic activity">
    <reaction evidence="7">
        <text>adenosine + H2O + H(+) = inosine + NH4(+)</text>
        <dbReference type="Rhea" id="RHEA:24408"/>
        <dbReference type="ChEBI" id="CHEBI:15377"/>
        <dbReference type="ChEBI" id="CHEBI:15378"/>
        <dbReference type="ChEBI" id="CHEBI:16335"/>
        <dbReference type="ChEBI" id="CHEBI:17596"/>
        <dbReference type="ChEBI" id="CHEBI:28938"/>
        <dbReference type="EC" id="3.5.4.4"/>
    </reaction>
    <physiologicalReaction direction="left-to-right" evidence="7">
        <dbReference type="Rhea" id="RHEA:24409"/>
    </physiologicalReaction>
</comment>
<keyword evidence="4" id="KW-0479">Metal-binding</keyword>
<proteinExistence type="inferred from homology"/>
<name>A0A2M8EN32_9BACT</name>
<sequence>MNILFGTSKKQDKQMRLLAGEEAMKNRAVFFSALKIDPANITSGLLAHGKTVVLVNNKNLGQIISGTDALVTNLTNACLTITIADCVPIFFIDKNHGAIGLAHAGWRGVLQNIVSEVTQTMAREYLSNPAEIEVYIGPHLMSCHFEVKADVESKFHEFADAIIHHQEKTFIDLQSIIVKQLISAGLQNKNIHRTVECTFCNQDYFSYRRDKPEDVESQVAYIIKRD</sequence>
<keyword evidence="6" id="KW-0862">Zinc</keyword>
<comment type="caution">
    <text evidence="11">The sequence shown here is derived from an EMBL/GenBank/DDBJ whole genome shotgun (WGS) entry which is preliminary data.</text>
</comment>
<reference evidence="12" key="1">
    <citation type="submission" date="2017-09" db="EMBL/GenBank/DDBJ databases">
        <title>Depth-based differentiation of microbial function through sediment-hosted aquifers and enrichment of novel symbionts in the deep terrestrial subsurface.</title>
        <authorList>
            <person name="Probst A.J."/>
            <person name="Ladd B."/>
            <person name="Jarett J.K."/>
            <person name="Geller-Mcgrath D.E."/>
            <person name="Sieber C.M.K."/>
            <person name="Emerson J.B."/>
            <person name="Anantharaman K."/>
            <person name="Thomas B.C."/>
            <person name="Malmstrom R."/>
            <person name="Stieglmeier M."/>
            <person name="Klingl A."/>
            <person name="Woyke T."/>
            <person name="Ryan C.M."/>
            <person name="Banfield J.F."/>
        </authorList>
    </citation>
    <scope>NUCLEOTIDE SEQUENCE [LARGE SCALE GENOMIC DNA]</scope>
</reference>
<evidence type="ECO:0000256" key="8">
    <source>
        <dbReference type="ARBA" id="ARBA00048968"/>
    </source>
</evidence>
<comment type="similarity">
    <text evidence="2 10">Belongs to the purine nucleoside phosphorylase YfiH/LACC1 family.</text>
</comment>
<evidence type="ECO:0000256" key="2">
    <source>
        <dbReference type="ARBA" id="ARBA00007353"/>
    </source>
</evidence>
<accession>A0A2M8EN32</accession>
<dbReference type="GO" id="GO:0016787">
    <property type="term" value="F:hydrolase activity"/>
    <property type="evidence" value="ECO:0007669"/>
    <property type="project" value="UniProtKB-KW"/>
</dbReference>
<dbReference type="SUPFAM" id="SSF64438">
    <property type="entry name" value="CNF1/YfiH-like putative cysteine hydrolases"/>
    <property type="match status" value="1"/>
</dbReference>
<dbReference type="InterPro" id="IPR038371">
    <property type="entry name" value="Cu_polyphenol_OxRdtase_sf"/>
</dbReference>
<dbReference type="CDD" id="cd16833">
    <property type="entry name" value="YfiH"/>
    <property type="match status" value="1"/>
</dbReference>
<evidence type="ECO:0000256" key="3">
    <source>
        <dbReference type="ARBA" id="ARBA00022679"/>
    </source>
</evidence>
<evidence type="ECO:0000256" key="7">
    <source>
        <dbReference type="ARBA" id="ARBA00047989"/>
    </source>
</evidence>
<gene>
    <name evidence="11" type="ORF">CO057_04475</name>
</gene>
<dbReference type="AlphaFoldDB" id="A0A2M8EN32"/>
<dbReference type="GO" id="GO:0005507">
    <property type="term" value="F:copper ion binding"/>
    <property type="evidence" value="ECO:0007669"/>
    <property type="project" value="TreeGrafter"/>
</dbReference>
<comment type="catalytic activity">
    <reaction evidence="8">
        <text>adenosine + phosphate = alpha-D-ribose 1-phosphate + adenine</text>
        <dbReference type="Rhea" id="RHEA:27642"/>
        <dbReference type="ChEBI" id="CHEBI:16335"/>
        <dbReference type="ChEBI" id="CHEBI:16708"/>
        <dbReference type="ChEBI" id="CHEBI:43474"/>
        <dbReference type="ChEBI" id="CHEBI:57720"/>
        <dbReference type="EC" id="2.4.2.1"/>
    </reaction>
    <physiologicalReaction direction="left-to-right" evidence="8">
        <dbReference type="Rhea" id="RHEA:27643"/>
    </physiologicalReaction>
</comment>
<dbReference type="EMBL" id="PFSI01000067">
    <property type="protein sequence ID" value="PJC24138.1"/>
    <property type="molecule type" value="Genomic_DNA"/>
</dbReference>
<evidence type="ECO:0000256" key="4">
    <source>
        <dbReference type="ARBA" id="ARBA00022723"/>
    </source>
</evidence>
<comment type="catalytic activity">
    <reaction evidence="1">
        <text>inosine + phosphate = alpha-D-ribose 1-phosphate + hypoxanthine</text>
        <dbReference type="Rhea" id="RHEA:27646"/>
        <dbReference type="ChEBI" id="CHEBI:17368"/>
        <dbReference type="ChEBI" id="CHEBI:17596"/>
        <dbReference type="ChEBI" id="CHEBI:43474"/>
        <dbReference type="ChEBI" id="CHEBI:57720"/>
        <dbReference type="EC" id="2.4.2.1"/>
    </reaction>
    <physiologicalReaction direction="left-to-right" evidence="1">
        <dbReference type="Rhea" id="RHEA:27647"/>
    </physiologicalReaction>
</comment>
<evidence type="ECO:0000313" key="11">
    <source>
        <dbReference type="EMBL" id="PJC24138.1"/>
    </source>
</evidence>
<evidence type="ECO:0000313" key="12">
    <source>
        <dbReference type="Proteomes" id="UP000230251"/>
    </source>
</evidence>
<protein>
    <recommendedName>
        <fullName evidence="10">Purine nucleoside phosphorylase</fullName>
    </recommendedName>
</protein>
<evidence type="ECO:0000256" key="1">
    <source>
        <dbReference type="ARBA" id="ARBA00000553"/>
    </source>
</evidence>
<organism evidence="11 12">
    <name type="scientific">Candidatus Uhrbacteria bacterium CG_4_9_14_0_2_um_filter_41_50</name>
    <dbReference type="NCBI Taxonomy" id="1975031"/>
    <lineage>
        <taxon>Bacteria</taxon>
        <taxon>Candidatus Uhriibacteriota</taxon>
    </lineage>
</organism>
<comment type="catalytic activity">
    <reaction evidence="9">
        <text>S-methyl-5'-thioadenosine + phosphate = 5-(methylsulfanyl)-alpha-D-ribose 1-phosphate + adenine</text>
        <dbReference type="Rhea" id="RHEA:11852"/>
        <dbReference type="ChEBI" id="CHEBI:16708"/>
        <dbReference type="ChEBI" id="CHEBI:17509"/>
        <dbReference type="ChEBI" id="CHEBI:43474"/>
        <dbReference type="ChEBI" id="CHEBI:58533"/>
        <dbReference type="EC" id="2.4.2.28"/>
    </reaction>
    <physiologicalReaction direction="left-to-right" evidence="9">
        <dbReference type="Rhea" id="RHEA:11853"/>
    </physiologicalReaction>
</comment>
<dbReference type="NCBIfam" id="TIGR00726">
    <property type="entry name" value="peptidoglycan editing factor PgeF"/>
    <property type="match status" value="1"/>
</dbReference>
<keyword evidence="5" id="KW-0378">Hydrolase</keyword>
<evidence type="ECO:0000256" key="10">
    <source>
        <dbReference type="RuleBase" id="RU361274"/>
    </source>
</evidence>
<evidence type="ECO:0000256" key="6">
    <source>
        <dbReference type="ARBA" id="ARBA00022833"/>
    </source>
</evidence>
<evidence type="ECO:0000256" key="9">
    <source>
        <dbReference type="ARBA" id="ARBA00049893"/>
    </source>
</evidence>
<dbReference type="Proteomes" id="UP000230251">
    <property type="component" value="Unassembled WGS sequence"/>
</dbReference>
<dbReference type="Gene3D" id="3.60.140.10">
    <property type="entry name" value="CNF1/YfiH-like putative cysteine hydrolases"/>
    <property type="match status" value="1"/>
</dbReference>
<dbReference type="InterPro" id="IPR003730">
    <property type="entry name" value="Cu_polyphenol_OxRdtase"/>
</dbReference>
<dbReference type="PANTHER" id="PTHR30616">
    <property type="entry name" value="UNCHARACTERIZED PROTEIN YFIH"/>
    <property type="match status" value="1"/>
</dbReference>
<dbReference type="PANTHER" id="PTHR30616:SF2">
    <property type="entry name" value="PURINE NUCLEOSIDE PHOSPHORYLASE LACC1"/>
    <property type="match status" value="1"/>
</dbReference>
<dbReference type="GO" id="GO:0017061">
    <property type="term" value="F:S-methyl-5-thioadenosine phosphorylase activity"/>
    <property type="evidence" value="ECO:0007669"/>
    <property type="project" value="UniProtKB-EC"/>
</dbReference>
<dbReference type="InterPro" id="IPR011324">
    <property type="entry name" value="Cytotoxic_necrot_fac-like_cat"/>
</dbReference>